<evidence type="ECO:0000256" key="1">
    <source>
        <dbReference type="SAM" id="Phobius"/>
    </source>
</evidence>
<reference evidence="2 3" key="1">
    <citation type="journal article" date="2023" name="bioRxiv">
        <title>Conserved and derived expression patterns and positive selection on dental genes reveal complex evolutionary context of ever-growing rodent molars.</title>
        <authorList>
            <person name="Calamari Z.T."/>
            <person name="Song A."/>
            <person name="Cohen E."/>
            <person name="Akter M."/>
            <person name="Roy R.D."/>
            <person name="Hallikas O."/>
            <person name="Christensen M.M."/>
            <person name="Li P."/>
            <person name="Marangoni P."/>
            <person name="Jernvall J."/>
            <person name="Klein O.D."/>
        </authorList>
    </citation>
    <scope>NUCLEOTIDE SEQUENCE [LARGE SCALE GENOMIC DNA]</scope>
    <source>
        <strain evidence="2">V071</strain>
    </source>
</reference>
<evidence type="ECO:0000313" key="2">
    <source>
        <dbReference type="EMBL" id="KAK7807973.1"/>
    </source>
</evidence>
<sequence>MCPYVQLLSIVLQNQQITHVFSISTHFTTILDILIRKRPACDLLVQIIFVSICVTVCTNSSFLFITHTSSVISCSVIPFKHLGCFYFFF</sequence>
<feature type="transmembrane region" description="Helical" evidence="1">
    <location>
        <begin position="43"/>
        <end position="65"/>
    </location>
</feature>
<keyword evidence="1" id="KW-1133">Transmembrane helix</keyword>
<protein>
    <submittedName>
        <fullName evidence="2">Uncharacterized protein</fullName>
    </submittedName>
</protein>
<dbReference type="Proteomes" id="UP001488838">
    <property type="component" value="Unassembled WGS sequence"/>
</dbReference>
<keyword evidence="3" id="KW-1185">Reference proteome</keyword>
<proteinExistence type="predicted"/>
<organism evidence="2 3">
    <name type="scientific">Myodes glareolus</name>
    <name type="common">Bank vole</name>
    <name type="synonym">Clethrionomys glareolus</name>
    <dbReference type="NCBI Taxonomy" id="447135"/>
    <lineage>
        <taxon>Eukaryota</taxon>
        <taxon>Metazoa</taxon>
        <taxon>Chordata</taxon>
        <taxon>Craniata</taxon>
        <taxon>Vertebrata</taxon>
        <taxon>Euteleostomi</taxon>
        <taxon>Mammalia</taxon>
        <taxon>Eutheria</taxon>
        <taxon>Euarchontoglires</taxon>
        <taxon>Glires</taxon>
        <taxon>Rodentia</taxon>
        <taxon>Myomorpha</taxon>
        <taxon>Muroidea</taxon>
        <taxon>Cricetidae</taxon>
        <taxon>Arvicolinae</taxon>
        <taxon>Myodes</taxon>
    </lineage>
</organism>
<comment type="caution">
    <text evidence="2">The sequence shown here is derived from an EMBL/GenBank/DDBJ whole genome shotgun (WGS) entry which is preliminary data.</text>
</comment>
<keyword evidence="1" id="KW-0812">Transmembrane</keyword>
<dbReference type="EMBL" id="JBBHLL010000253">
    <property type="protein sequence ID" value="KAK7807973.1"/>
    <property type="molecule type" value="Genomic_DNA"/>
</dbReference>
<dbReference type="AlphaFoldDB" id="A0AAW0I1H7"/>
<name>A0AAW0I1H7_MYOGA</name>
<evidence type="ECO:0000313" key="3">
    <source>
        <dbReference type="Proteomes" id="UP001488838"/>
    </source>
</evidence>
<gene>
    <name evidence="2" type="ORF">U0070_003045</name>
</gene>
<accession>A0AAW0I1H7</accession>
<keyword evidence="1" id="KW-0472">Membrane</keyword>